<dbReference type="AlphaFoldDB" id="A0A1R2C3E9"/>
<dbReference type="Proteomes" id="UP000187209">
    <property type="component" value="Unassembled WGS sequence"/>
</dbReference>
<reference evidence="1 2" key="1">
    <citation type="submission" date="2016-11" db="EMBL/GenBank/DDBJ databases">
        <title>The macronuclear genome of Stentor coeruleus: a giant cell with tiny introns.</title>
        <authorList>
            <person name="Slabodnick M."/>
            <person name="Ruby J.G."/>
            <person name="Reiff S.B."/>
            <person name="Swart E.C."/>
            <person name="Gosai S."/>
            <person name="Prabakaran S."/>
            <person name="Witkowska E."/>
            <person name="Larue G.E."/>
            <person name="Fisher S."/>
            <person name="Freeman R.M."/>
            <person name="Gunawardena J."/>
            <person name="Chu W."/>
            <person name="Stover N.A."/>
            <person name="Gregory B.D."/>
            <person name="Nowacki M."/>
            <person name="Derisi J."/>
            <person name="Roy S.W."/>
            <person name="Marshall W.F."/>
            <person name="Sood P."/>
        </authorList>
    </citation>
    <scope>NUCLEOTIDE SEQUENCE [LARGE SCALE GENOMIC DNA]</scope>
    <source>
        <strain evidence="1">WM001</strain>
    </source>
</reference>
<comment type="caution">
    <text evidence="1">The sequence shown here is derived from an EMBL/GenBank/DDBJ whole genome shotgun (WGS) entry which is preliminary data.</text>
</comment>
<evidence type="ECO:0000313" key="1">
    <source>
        <dbReference type="EMBL" id="OMJ83558.1"/>
    </source>
</evidence>
<evidence type="ECO:0000313" key="2">
    <source>
        <dbReference type="Proteomes" id="UP000187209"/>
    </source>
</evidence>
<gene>
    <name evidence="1" type="ORF">SteCoe_15464</name>
</gene>
<name>A0A1R2C3E9_9CILI</name>
<sequence>MKLSPSSSRATSSQFQIPAKIRIHRTSTILAKKIFDCSAPQSPLMLLEKSVTRRESKFIKSTRSQSKKITFQETKEHMIMDNATNIINLPKLPFGKHSTYNEESNFVQKHILLNNNIPTEDQILDMKKVSKIMRLNRKKNHKNNTPIVRKCKNTHIESIKSDGGRLYIENCKEIINNYIKEKTKYSPDSSLHCSKSGVSSPKLFEDRELRKKYISNPKIILTNLDENIRNAPFAFCIESKLSLIQKLKAKCVV</sequence>
<keyword evidence="2" id="KW-1185">Reference proteome</keyword>
<accession>A0A1R2C3E9</accession>
<protein>
    <submittedName>
        <fullName evidence="1">Uncharacterized protein</fullName>
    </submittedName>
</protein>
<organism evidence="1 2">
    <name type="scientific">Stentor coeruleus</name>
    <dbReference type="NCBI Taxonomy" id="5963"/>
    <lineage>
        <taxon>Eukaryota</taxon>
        <taxon>Sar</taxon>
        <taxon>Alveolata</taxon>
        <taxon>Ciliophora</taxon>
        <taxon>Postciliodesmatophora</taxon>
        <taxon>Heterotrichea</taxon>
        <taxon>Heterotrichida</taxon>
        <taxon>Stentoridae</taxon>
        <taxon>Stentor</taxon>
    </lineage>
</organism>
<dbReference type="EMBL" id="MPUH01000299">
    <property type="protein sequence ID" value="OMJ83558.1"/>
    <property type="molecule type" value="Genomic_DNA"/>
</dbReference>
<proteinExistence type="predicted"/>